<evidence type="ECO:0000259" key="1">
    <source>
        <dbReference type="Pfam" id="PF00553"/>
    </source>
</evidence>
<dbReference type="GO" id="GO:0030247">
    <property type="term" value="F:polysaccharide binding"/>
    <property type="evidence" value="ECO:0007669"/>
    <property type="project" value="InterPro"/>
</dbReference>
<evidence type="ECO:0000313" key="3">
    <source>
        <dbReference type="Proteomes" id="UP000198906"/>
    </source>
</evidence>
<feature type="domain" description="CBM2" evidence="1">
    <location>
        <begin position="27"/>
        <end position="77"/>
    </location>
</feature>
<dbReference type="Proteomes" id="UP000198906">
    <property type="component" value="Unassembled WGS sequence"/>
</dbReference>
<dbReference type="Pfam" id="PF00553">
    <property type="entry name" value="CBM_2"/>
    <property type="match status" value="1"/>
</dbReference>
<gene>
    <name evidence="2" type="ORF">GA0074694_2757</name>
</gene>
<dbReference type="STRING" id="47866.GA0074694_2757"/>
<keyword evidence="3" id="KW-1185">Reference proteome</keyword>
<name>A0A1C6RRE6_9ACTN</name>
<dbReference type="InterPro" id="IPR012291">
    <property type="entry name" value="CBM2_carb-bd_dom_sf"/>
</dbReference>
<evidence type="ECO:0000313" key="2">
    <source>
        <dbReference type="EMBL" id="SCL19618.1"/>
    </source>
</evidence>
<reference evidence="3" key="1">
    <citation type="submission" date="2016-06" db="EMBL/GenBank/DDBJ databases">
        <authorList>
            <person name="Varghese N."/>
        </authorList>
    </citation>
    <scope>NUCLEOTIDE SEQUENCE [LARGE SCALE GENOMIC DNA]</scope>
    <source>
        <strain evidence="3">DSM 46123</strain>
    </source>
</reference>
<organism evidence="2 3">
    <name type="scientific">Micromonospora inyonensis</name>
    <dbReference type="NCBI Taxonomy" id="47866"/>
    <lineage>
        <taxon>Bacteria</taxon>
        <taxon>Bacillati</taxon>
        <taxon>Actinomycetota</taxon>
        <taxon>Actinomycetes</taxon>
        <taxon>Micromonosporales</taxon>
        <taxon>Micromonosporaceae</taxon>
        <taxon>Micromonospora</taxon>
    </lineage>
</organism>
<dbReference type="AlphaFoldDB" id="A0A1C6RRE6"/>
<accession>A0A1C6RRE6</accession>
<dbReference type="Gene3D" id="2.60.40.290">
    <property type="match status" value="1"/>
</dbReference>
<dbReference type="EMBL" id="FMHU01000001">
    <property type="protein sequence ID" value="SCL19618.1"/>
    <property type="molecule type" value="Genomic_DNA"/>
</dbReference>
<dbReference type="InterPro" id="IPR001919">
    <property type="entry name" value="CBD2"/>
</dbReference>
<dbReference type="SUPFAM" id="SSF49384">
    <property type="entry name" value="Carbohydrate-binding domain"/>
    <property type="match status" value="1"/>
</dbReference>
<protein>
    <submittedName>
        <fullName evidence="2">Cellulose binding domain-containing protein</fullName>
    </submittedName>
</protein>
<dbReference type="GO" id="GO:0005975">
    <property type="term" value="P:carbohydrate metabolic process"/>
    <property type="evidence" value="ECO:0007669"/>
    <property type="project" value="InterPro"/>
</dbReference>
<proteinExistence type="predicted"/>
<dbReference type="GO" id="GO:0004553">
    <property type="term" value="F:hydrolase activity, hydrolyzing O-glycosyl compounds"/>
    <property type="evidence" value="ECO:0007669"/>
    <property type="project" value="InterPro"/>
</dbReference>
<sequence>MEDPIGWRGISPSTEGWTQGARTGAVQLTQNGSTVTARNLSYNGTVSPGAPVTFGHHASMSDSYSAPNGFTLNGTTCTRI</sequence>
<dbReference type="InterPro" id="IPR008965">
    <property type="entry name" value="CBM2/CBM3_carb-bd_dom_sf"/>
</dbReference>